<evidence type="ECO:0000313" key="2">
    <source>
        <dbReference type="Proteomes" id="UP000094444"/>
    </source>
</evidence>
<dbReference type="Proteomes" id="UP000094444">
    <property type="component" value="Unassembled WGS sequence"/>
</dbReference>
<dbReference type="EMBL" id="MAVT02000588">
    <property type="protein sequence ID" value="POS74713.1"/>
    <property type="molecule type" value="Genomic_DNA"/>
</dbReference>
<dbReference type="OrthoDB" id="10597194at2759"/>
<name>A0A2P5HWR4_DIAHE</name>
<accession>A0A2P5HWR4</accession>
<proteinExistence type="predicted"/>
<protein>
    <submittedName>
        <fullName evidence="1">Uncharacterized protein</fullName>
    </submittedName>
</protein>
<sequence>MDSDMTTMHHSLSGSSQCPATLASPQLLARSVDAILRPDHVFSLSRLVSISLPGIYTRPHTKGVNGVGLGPWYRAVLGLLPPNYENLLCRRLGVQSIWASPIDLLQPPAASVRVCSKISTSGSFPAADFRIALIGRMPQQLFVHLSSAPRCHDVALRRSPKLIMRSTHPPGSFCAPNLQARSMWASWAAGHQRVNHGLPLATWGLGQRLKTLPGDSRYRVSRAGFTGPHKCWLTGMAKKRDKPTELAEQGRLQIPRTLSDLGGSSSQNPALIGRTPAVWCTIRGIAMLIATDSLLWWLECALVMAIAPQLGSTAPVVPQI</sequence>
<reference evidence="1" key="1">
    <citation type="submission" date="2017-09" db="EMBL/GenBank/DDBJ databases">
        <title>Polyketide synthases of a Diaporthe helianthi virulent isolate.</title>
        <authorList>
            <person name="Baroncelli R."/>
        </authorList>
    </citation>
    <scope>NUCLEOTIDE SEQUENCE [LARGE SCALE GENOMIC DNA]</scope>
    <source>
        <strain evidence="1">7/96</strain>
    </source>
</reference>
<keyword evidence="2" id="KW-1185">Reference proteome</keyword>
<organism evidence="1 2">
    <name type="scientific">Diaporthe helianthi</name>
    <dbReference type="NCBI Taxonomy" id="158607"/>
    <lineage>
        <taxon>Eukaryota</taxon>
        <taxon>Fungi</taxon>
        <taxon>Dikarya</taxon>
        <taxon>Ascomycota</taxon>
        <taxon>Pezizomycotina</taxon>
        <taxon>Sordariomycetes</taxon>
        <taxon>Sordariomycetidae</taxon>
        <taxon>Diaporthales</taxon>
        <taxon>Diaporthaceae</taxon>
        <taxon>Diaporthe</taxon>
    </lineage>
</organism>
<gene>
    <name evidence="1" type="ORF">DHEL01_v206901</name>
</gene>
<comment type="caution">
    <text evidence="1">The sequence shown here is derived from an EMBL/GenBank/DDBJ whole genome shotgun (WGS) entry which is preliminary data.</text>
</comment>
<dbReference type="InParanoid" id="A0A2P5HWR4"/>
<dbReference type="AlphaFoldDB" id="A0A2P5HWR4"/>
<evidence type="ECO:0000313" key="1">
    <source>
        <dbReference type="EMBL" id="POS74713.1"/>
    </source>
</evidence>